<keyword evidence="1" id="KW-0812">Transmembrane</keyword>
<dbReference type="OrthoDB" id="12193at2157"/>
<keyword evidence="3" id="KW-1185">Reference proteome</keyword>
<dbReference type="KEGG" id="tah:SU86_005745"/>
<gene>
    <name evidence="2" type="ORF">SU86_005745</name>
</gene>
<proteinExistence type="predicted"/>
<reference evidence="2 3" key="1">
    <citation type="journal article" date="2016" name="Sci. Rep.">
        <title>A novel ammonia-oxidizing archaeon from wastewater treatment plant: Its enrichment, physiological and genomic characteristics.</title>
        <authorList>
            <person name="Li Y."/>
            <person name="Ding K."/>
            <person name="Wen X."/>
            <person name="Zhang B."/>
            <person name="Shen B."/>
            <person name="Yang Y."/>
        </authorList>
    </citation>
    <scope>NUCLEOTIDE SEQUENCE [LARGE SCALE GENOMIC DNA]</scope>
    <source>
        <strain evidence="2 3">SAT1</strain>
    </source>
</reference>
<name>A0A3G1B3H1_9ARCH</name>
<organism evidence="2 3">
    <name type="scientific">Candidatus Nitrosotenuis cloacae</name>
    <dbReference type="NCBI Taxonomy" id="1603555"/>
    <lineage>
        <taxon>Archaea</taxon>
        <taxon>Nitrososphaerota</taxon>
        <taxon>Candidatus Nitrosotenuis</taxon>
    </lineage>
</organism>
<dbReference type="Proteomes" id="UP000266745">
    <property type="component" value="Chromosome"/>
</dbReference>
<dbReference type="GeneID" id="24875901"/>
<keyword evidence="1" id="KW-0472">Membrane</keyword>
<keyword evidence="1" id="KW-1133">Transmembrane helix</keyword>
<protein>
    <submittedName>
        <fullName evidence="2">Uncharacterized protein</fullName>
    </submittedName>
</protein>
<dbReference type="STRING" id="1603555.SU86_005745"/>
<evidence type="ECO:0000313" key="2">
    <source>
        <dbReference type="EMBL" id="AJZ76674.1"/>
    </source>
</evidence>
<feature type="transmembrane region" description="Helical" evidence="1">
    <location>
        <begin position="104"/>
        <end position="121"/>
    </location>
</feature>
<dbReference type="EMBL" id="CP011097">
    <property type="protein sequence ID" value="AJZ76674.1"/>
    <property type="molecule type" value="Genomic_DNA"/>
</dbReference>
<evidence type="ECO:0000313" key="3">
    <source>
        <dbReference type="Proteomes" id="UP000266745"/>
    </source>
</evidence>
<evidence type="ECO:0000256" key="1">
    <source>
        <dbReference type="SAM" id="Phobius"/>
    </source>
</evidence>
<sequence>MTWDEIEIPKELRPFMMEQAQETRLGHKNGANRQYRYGNLHIREYDDKYLVHMDKANPHDDPLGHLVHDAQEVLVGMASGAVGGAKVASYIYKKSKKTKKDKQIAAAAGIISSVAIGYVGYKLAQKAKGQ</sequence>
<accession>A0A3G1B3H1</accession>
<dbReference type="RefSeq" id="WP_048189467.1">
    <property type="nucleotide sequence ID" value="NZ_CP011097.1"/>
</dbReference>
<dbReference type="AlphaFoldDB" id="A0A3G1B3H1"/>